<keyword evidence="1" id="KW-0472">Membrane</keyword>
<accession>A4A7B9</accession>
<name>A4A7B9_9GAMM</name>
<evidence type="ECO:0000256" key="1">
    <source>
        <dbReference type="SAM" id="Phobius"/>
    </source>
</evidence>
<sequence>MRLVPFLGQPLALLLALLLAAGNAQAHLLNMSRSSVSLEADGSITAELTLDLLATAGSRESYWSWSQKSQPLADSTIAAALAPLPAALALTANGEPVSLTLAELRLPDASREEFLDPLGWPRSQLRLVGTLPESVRAPITLRITYLENFRFEEPIANTLIDAVSGRKQTRWLVTGQRSPAFVIPSMDSEATGAEPTVTNNMTDNAAEARAVFTDLFVTGFRHIFPDGVDHLLFVAALFFGSASFAGLVGIVTLFTLAHSLSLALTALGWFSAPAAIVEPLILLSILWVAIANLRGRARAHTRYPLVIFFGLIHGLGFASALRDIGLPADFLVTGLLAFNLGVEAAQVFFLLDLGILGLLLPRLLSGDVKWKQLGSALVIIATLGIAVMRFF</sequence>
<evidence type="ECO:0000313" key="3">
    <source>
        <dbReference type="EMBL" id="EAQ98188.2"/>
    </source>
</evidence>
<gene>
    <name evidence="3" type="ORF">KT71_03037</name>
</gene>
<dbReference type="Proteomes" id="UP000019205">
    <property type="component" value="Chromosome"/>
</dbReference>
<evidence type="ECO:0000256" key="2">
    <source>
        <dbReference type="SAM" id="SignalP"/>
    </source>
</evidence>
<dbReference type="AlphaFoldDB" id="A4A7B9"/>
<feature type="transmembrane region" description="Helical" evidence="1">
    <location>
        <begin position="302"/>
        <end position="321"/>
    </location>
</feature>
<dbReference type="eggNOG" id="COG2370">
    <property type="taxonomic scope" value="Bacteria"/>
</dbReference>
<dbReference type="HOGENOM" id="CLU_705373_0_0_6"/>
<organism evidence="3 4">
    <name type="scientific">Congregibacter litoralis KT71</name>
    <dbReference type="NCBI Taxonomy" id="314285"/>
    <lineage>
        <taxon>Bacteria</taxon>
        <taxon>Pseudomonadati</taxon>
        <taxon>Pseudomonadota</taxon>
        <taxon>Gammaproteobacteria</taxon>
        <taxon>Cellvibrionales</taxon>
        <taxon>Halieaceae</taxon>
        <taxon>Congregibacter</taxon>
    </lineage>
</organism>
<protein>
    <submittedName>
        <fullName evidence="3">HupE / UreJ protein</fullName>
    </submittedName>
</protein>
<dbReference type="Pfam" id="PF13795">
    <property type="entry name" value="HupE_UreJ_2"/>
    <property type="match status" value="1"/>
</dbReference>
<keyword evidence="4" id="KW-1185">Reference proteome</keyword>
<dbReference type="InterPro" id="IPR032809">
    <property type="entry name" value="Put_HupE_UreJ"/>
</dbReference>
<reference evidence="3 4" key="2">
    <citation type="journal article" date="2009" name="PLoS ONE">
        <title>The photosynthetic apparatus and its regulation in the aerobic gammaproteobacterium Congregibacter litoralis gen. nov., sp. nov.</title>
        <authorList>
            <person name="Spring S."/>
            <person name="Lunsdorf H."/>
            <person name="Fuchs B.M."/>
            <person name="Tindall B.J."/>
        </authorList>
    </citation>
    <scope>NUCLEOTIDE SEQUENCE [LARGE SCALE GENOMIC DNA]</scope>
    <source>
        <strain evidence="3">KT71</strain>
    </source>
</reference>
<reference evidence="3 4" key="1">
    <citation type="journal article" date="2007" name="Proc. Natl. Acad. Sci. U.S.A.">
        <title>Characterization of a marine gammaproteobacterium capable of aerobic anoxygenic photosynthesis.</title>
        <authorList>
            <person name="Fuchs B.M."/>
            <person name="Spring S."/>
            <person name="Teeling H."/>
            <person name="Quast C."/>
            <person name="Wulf J."/>
            <person name="Schattenhofer M."/>
            <person name="Yan S."/>
            <person name="Ferriera S."/>
            <person name="Johnson J."/>
            <person name="Glockner F.O."/>
            <person name="Amann R."/>
        </authorList>
    </citation>
    <scope>NUCLEOTIDE SEQUENCE [LARGE SCALE GENOMIC DNA]</scope>
    <source>
        <strain evidence="3">KT71</strain>
    </source>
</reference>
<dbReference type="EMBL" id="AAOA02000002">
    <property type="protein sequence ID" value="EAQ98188.2"/>
    <property type="molecule type" value="Genomic_DNA"/>
</dbReference>
<comment type="caution">
    <text evidence="3">The sequence shown here is derived from an EMBL/GenBank/DDBJ whole genome shotgun (WGS) entry which is preliminary data.</text>
</comment>
<feature type="transmembrane region" description="Helical" evidence="1">
    <location>
        <begin position="333"/>
        <end position="360"/>
    </location>
</feature>
<evidence type="ECO:0000313" key="4">
    <source>
        <dbReference type="Proteomes" id="UP000019205"/>
    </source>
</evidence>
<proteinExistence type="predicted"/>
<keyword evidence="1" id="KW-0812">Transmembrane</keyword>
<feature type="transmembrane region" description="Helical" evidence="1">
    <location>
        <begin position="266"/>
        <end position="290"/>
    </location>
</feature>
<feature type="transmembrane region" description="Helical" evidence="1">
    <location>
        <begin position="372"/>
        <end position="390"/>
    </location>
</feature>
<dbReference type="STRING" id="314285.KT71_03037"/>
<feature type="signal peptide" evidence="2">
    <location>
        <begin position="1"/>
        <end position="26"/>
    </location>
</feature>
<keyword evidence="2" id="KW-0732">Signal</keyword>
<dbReference type="OrthoDB" id="9808870at2"/>
<feature type="chain" id="PRO_5002665520" evidence="2">
    <location>
        <begin position="27"/>
        <end position="391"/>
    </location>
</feature>
<keyword evidence="1" id="KW-1133">Transmembrane helix</keyword>
<feature type="transmembrane region" description="Helical" evidence="1">
    <location>
        <begin position="231"/>
        <end position="254"/>
    </location>
</feature>